<dbReference type="Proteomes" id="UP000241538">
    <property type="component" value="Chromosome"/>
</dbReference>
<dbReference type="RefSeq" id="WP_107319491.1">
    <property type="nucleotide sequence ID" value="NZ_CP028349.1"/>
</dbReference>
<evidence type="ECO:0000313" key="1">
    <source>
        <dbReference type="EMBL" id="AVV37330.1"/>
    </source>
</evidence>
<evidence type="ECO:0000313" key="2">
    <source>
        <dbReference type="Proteomes" id="UP000241538"/>
    </source>
</evidence>
<dbReference type="AlphaFoldDB" id="A0AAN1NQQ1"/>
<name>A0AAN1NQQ1_9GAMM</name>
<accession>A0AAN1NQQ1</accession>
<reference evidence="1 2" key="1">
    <citation type="journal article" date="2018" name="Int J Genomics">
        <title>Comparative Genomics Analysis of Plasmid pPV989-94 from a Clinical Isolate of Pantoea vagans PV989.</title>
        <authorList>
            <person name="Xu L."/>
            <person name="Yin M."/>
            <person name="Zhu T."/>
            <person name="Lu J."/>
            <person name="Bao Q."/>
        </authorList>
    </citation>
    <scope>NUCLEOTIDE SEQUENCE [LARGE SCALE GENOMIC DNA]</scope>
    <source>
        <strain evidence="1 2">PV989</strain>
    </source>
</reference>
<dbReference type="EMBL" id="CP028349">
    <property type="protein sequence ID" value="AVV37330.1"/>
    <property type="molecule type" value="Genomic_DNA"/>
</dbReference>
<sequence length="177" mass="18824">MSRLSKSVTFISELLAAAAIVASATTFVLDKLVWSKQVDITASLVNSGPKSLSILMSNNGQVDVAIRKVTIDVLGNSIKNLVKLDAGGEILTKNSSKLINSTSSSLSSSVIVGPDDNVKIMGASDMLDCVVNINYIAAGDDVSRSIPIKAKCYPYCVVDPEDVETLIKKIGSHHIEW</sequence>
<proteinExistence type="predicted"/>
<protein>
    <submittedName>
        <fullName evidence="1">Uncharacterized protein</fullName>
    </submittedName>
</protein>
<gene>
    <name evidence="1" type="ORF">C9381_09090</name>
</gene>
<organism evidence="1 2">
    <name type="scientific">Pantoea vagans</name>
    <dbReference type="NCBI Taxonomy" id="470934"/>
    <lineage>
        <taxon>Bacteria</taxon>
        <taxon>Pseudomonadati</taxon>
        <taxon>Pseudomonadota</taxon>
        <taxon>Gammaproteobacteria</taxon>
        <taxon>Enterobacterales</taxon>
        <taxon>Erwiniaceae</taxon>
        <taxon>Pantoea</taxon>
    </lineage>
</organism>